<organism evidence="3 4">
    <name type="scientific">Actinomyces oris</name>
    <dbReference type="NCBI Taxonomy" id="544580"/>
    <lineage>
        <taxon>Bacteria</taxon>
        <taxon>Bacillati</taxon>
        <taxon>Actinomycetota</taxon>
        <taxon>Actinomycetes</taxon>
        <taxon>Actinomycetales</taxon>
        <taxon>Actinomycetaceae</taxon>
        <taxon>Actinomyces</taxon>
    </lineage>
</organism>
<evidence type="ECO:0000313" key="4">
    <source>
        <dbReference type="Proteomes" id="UP001180729"/>
    </source>
</evidence>
<dbReference type="PANTHER" id="PTHR19136:SF81">
    <property type="entry name" value="MOLYBDENUM COFACTOR GUANYLYLTRANSFERASE"/>
    <property type="match status" value="1"/>
</dbReference>
<dbReference type="Pfam" id="PF12804">
    <property type="entry name" value="NTP_transf_3"/>
    <property type="match status" value="1"/>
</dbReference>
<protein>
    <submittedName>
        <fullName evidence="3">NTP transferase domain-containing protein</fullName>
    </submittedName>
</protein>
<gene>
    <name evidence="3" type="ORF">RMW62_11030</name>
</gene>
<accession>A0AAE4G559</accession>
<dbReference type="RefSeq" id="WP_311373218.1">
    <property type="nucleotide sequence ID" value="NZ_JAMZMH010000014.1"/>
</dbReference>
<dbReference type="InterPro" id="IPR025877">
    <property type="entry name" value="MobA-like_NTP_Trfase"/>
</dbReference>
<evidence type="ECO:0000259" key="2">
    <source>
        <dbReference type="Pfam" id="PF12804"/>
    </source>
</evidence>
<comment type="caution">
    <text evidence="3">The sequence shown here is derived from an EMBL/GenBank/DDBJ whole genome shotgun (WGS) entry which is preliminary data.</text>
</comment>
<evidence type="ECO:0000256" key="1">
    <source>
        <dbReference type="ARBA" id="ARBA00022679"/>
    </source>
</evidence>
<dbReference type="SUPFAM" id="SSF53448">
    <property type="entry name" value="Nucleotide-diphospho-sugar transferases"/>
    <property type="match status" value="1"/>
</dbReference>
<dbReference type="PANTHER" id="PTHR19136">
    <property type="entry name" value="MOLYBDENUM COFACTOR GUANYLYLTRANSFERASE"/>
    <property type="match status" value="1"/>
</dbReference>
<dbReference type="Proteomes" id="UP001180729">
    <property type="component" value="Unassembled WGS sequence"/>
</dbReference>
<proteinExistence type="predicted"/>
<evidence type="ECO:0000313" key="3">
    <source>
        <dbReference type="EMBL" id="MDT0249615.1"/>
    </source>
</evidence>
<feature type="domain" description="MobA-like NTP transferase" evidence="2">
    <location>
        <begin position="38"/>
        <end position="188"/>
    </location>
</feature>
<dbReference type="EMBL" id="JAMZMH010000014">
    <property type="protein sequence ID" value="MDT0249615.1"/>
    <property type="molecule type" value="Genomic_DNA"/>
</dbReference>
<dbReference type="AlphaFoldDB" id="A0AAE4G559"/>
<name>A0AAE4G559_9ACTO</name>
<reference evidence="3" key="1">
    <citation type="submission" date="2022-06" db="EMBL/GenBank/DDBJ databases">
        <title>Draft Genome Sequences of Three Actinomyces oris Strains, Isolated from Healthy Human Feces.</title>
        <authorList>
            <person name="Ye Y."/>
            <person name="Liu C."/>
            <person name="Zhao J."/>
            <person name="Xu J."/>
            <person name="Huang H."/>
            <person name="Wang B."/>
            <person name="Wei J."/>
            <person name="Jing X."/>
        </authorList>
    </citation>
    <scope>NUCLEOTIDE SEQUENCE</scope>
    <source>
        <strain evidence="3">CNGBCC1803368</strain>
    </source>
</reference>
<dbReference type="Gene3D" id="3.90.550.10">
    <property type="entry name" value="Spore Coat Polysaccharide Biosynthesis Protein SpsA, Chain A"/>
    <property type="match status" value="1"/>
</dbReference>
<sequence length="236" mass="24296">MTAATAAMWPEQTARAIVSTADAVEVAEASDGAEVADVIVLAGGTGARLDGASKPDVVARGLRLLDHVLAGLEQLREQGLPLGRVCVVAPAEVALPGGVLRALEDPPLGGPVAGIAAGLDVLGRSGPVAELTGILTCDAPLSWRALPALHRALAQAGPELDGACARDGEHTQYLLGLYRRRALAAAVAPDGAPLRDTAVRRALGTLRVKAIPTARDVVRDLDTWAEVHSWDSGRSE</sequence>
<dbReference type="InterPro" id="IPR029044">
    <property type="entry name" value="Nucleotide-diphossugar_trans"/>
</dbReference>
<dbReference type="GO" id="GO:0016779">
    <property type="term" value="F:nucleotidyltransferase activity"/>
    <property type="evidence" value="ECO:0007669"/>
    <property type="project" value="UniProtKB-ARBA"/>
</dbReference>
<keyword evidence="1 3" id="KW-0808">Transferase</keyword>